<evidence type="ECO:0000313" key="1">
    <source>
        <dbReference type="EMBL" id="CAD6999567.1"/>
    </source>
</evidence>
<gene>
    <name evidence="1" type="ORF">CCAP1982_LOCUS8092</name>
</gene>
<dbReference type="EMBL" id="CAJHJT010000012">
    <property type="protein sequence ID" value="CAD6999567.1"/>
    <property type="molecule type" value="Genomic_DNA"/>
</dbReference>
<protein>
    <submittedName>
        <fullName evidence="1">(Mediterranean fruit fly) hypothetical protein</fullName>
    </submittedName>
</protein>
<dbReference type="AlphaFoldDB" id="A0A811UP57"/>
<reference evidence="1" key="1">
    <citation type="submission" date="2020-11" db="EMBL/GenBank/DDBJ databases">
        <authorList>
            <person name="Whitehead M."/>
        </authorList>
    </citation>
    <scope>NUCLEOTIDE SEQUENCE</scope>
    <source>
        <strain evidence="1">EGII</strain>
    </source>
</reference>
<accession>A0A811UP57</accession>
<evidence type="ECO:0000313" key="2">
    <source>
        <dbReference type="Proteomes" id="UP000606786"/>
    </source>
</evidence>
<keyword evidence="2" id="KW-1185">Reference proteome</keyword>
<proteinExistence type="predicted"/>
<comment type="caution">
    <text evidence="1">The sequence shown here is derived from an EMBL/GenBank/DDBJ whole genome shotgun (WGS) entry which is preliminary data.</text>
</comment>
<name>A0A811UP57_CERCA</name>
<organism evidence="1 2">
    <name type="scientific">Ceratitis capitata</name>
    <name type="common">Mediterranean fruit fly</name>
    <name type="synonym">Tephritis capitata</name>
    <dbReference type="NCBI Taxonomy" id="7213"/>
    <lineage>
        <taxon>Eukaryota</taxon>
        <taxon>Metazoa</taxon>
        <taxon>Ecdysozoa</taxon>
        <taxon>Arthropoda</taxon>
        <taxon>Hexapoda</taxon>
        <taxon>Insecta</taxon>
        <taxon>Pterygota</taxon>
        <taxon>Neoptera</taxon>
        <taxon>Endopterygota</taxon>
        <taxon>Diptera</taxon>
        <taxon>Brachycera</taxon>
        <taxon>Muscomorpha</taxon>
        <taxon>Tephritoidea</taxon>
        <taxon>Tephritidae</taxon>
        <taxon>Ceratitis</taxon>
        <taxon>Ceratitis</taxon>
    </lineage>
</organism>
<sequence length="103" mass="11422">MCVHFITTRCAAVVGIRHSFLGTSTICLPFLSTTPSLNMSITMPAVGGNCLLVIAKLHTLFKACNAVARDFHQAKKPKKKREREYFPANYVMKFSINSTNNLS</sequence>
<dbReference type="Proteomes" id="UP000606786">
    <property type="component" value="Unassembled WGS sequence"/>
</dbReference>